<evidence type="ECO:0000313" key="10">
    <source>
        <dbReference type="EMBL" id="CAF0988835.1"/>
    </source>
</evidence>
<keyword evidence="7" id="KW-0807">Transducer</keyword>
<dbReference type="PANTHER" id="PTHR24240">
    <property type="entry name" value="OPSIN"/>
    <property type="match status" value="1"/>
</dbReference>
<evidence type="ECO:0000256" key="1">
    <source>
        <dbReference type="ARBA" id="ARBA00004141"/>
    </source>
</evidence>
<dbReference type="PRINTS" id="PR00237">
    <property type="entry name" value="GPCRRHODOPSN"/>
</dbReference>
<keyword evidence="2 8" id="KW-0812">Transmembrane</keyword>
<proteinExistence type="predicted"/>
<dbReference type="Pfam" id="PF00001">
    <property type="entry name" value="7tm_1"/>
    <property type="match status" value="1"/>
</dbReference>
<dbReference type="EMBL" id="CAJOBB010000321">
    <property type="protein sequence ID" value="CAF3650171.1"/>
    <property type="molecule type" value="Genomic_DNA"/>
</dbReference>
<dbReference type="CDD" id="cd00637">
    <property type="entry name" value="7tm_classA_rhodopsin-like"/>
    <property type="match status" value="1"/>
</dbReference>
<reference evidence="10" key="1">
    <citation type="submission" date="2021-02" db="EMBL/GenBank/DDBJ databases">
        <authorList>
            <person name="Nowell W R."/>
        </authorList>
    </citation>
    <scope>NUCLEOTIDE SEQUENCE</scope>
</reference>
<dbReference type="Proteomes" id="UP000663881">
    <property type="component" value="Unassembled WGS sequence"/>
</dbReference>
<evidence type="ECO:0000256" key="3">
    <source>
        <dbReference type="ARBA" id="ARBA00022989"/>
    </source>
</evidence>
<dbReference type="Proteomes" id="UP000663860">
    <property type="component" value="Unassembled WGS sequence"/>
</dbReference>
<dbReference type="EMBL" id="CAJOAZ010001035">
    <property type="protein sequence ID" value="CAF3753771.1"/>
    <property type="molecule type" value="Genomic_DNA"/>
</dbReference>
<keyword evidence="5 8" id="KW-0472">Membrane</keyword>
<dbReference type="EMBL" id="CAJNOE010000192">
    <property type="protein sequence ID" value="CAF1032251.1"/>
    <property type="molecule type" value="Genomic_DNA"/>
</dbReference>
<gene>
    <name evidence="11" type="ORF">IZO911_LOCUS19318</name>
    <name evidence="12" type="ORF">JYZ213_LOCUS23180</name>
    <name evidence="13" type="ORF">KXQ929_LOCUS7701</name>
    <name evidence="15" type="ORF">OKA104_LOCUS22085</name>
    <name evidence="14" type="ORF">OXD698_LOCUS15610</name>
    <name evidence="10" type="ORF">VCS650_LOCUS14084</name>
</gene>
<evidence type="ECO:0000256" key="5">
    <source>
        <dbReference type="ARBA" id="ARBA00023136"/>
    </source>
</evidence>
<dbReference type="EMBL" id="CAJNOG010000271">
    <property type="protein sequence ID" value="CAF1134024.1"/>
    <property type="molecule type" value="Genomic_DNA"/>
</dbReference>
<dbReference type="Gene3D" id="1.20.1070.10">
    <property type="entry name" value="Rhodopsin 7-helix transmembrane proteins"/>
    <property type="match status" value="1"/>
</dbReference>
<evidence type="ECO:0000313" key="15">
    <source>
        <dbReference type="EMBL" id="CAF3861882.1"/>
    </source>
</evidence>
<feature type="domain" description="G-protein coupled receptors family 1 profile" evidence="9">
    <location>
        <begin position="31"/>
        <end position="277"/>
    </location>
</feature>
<evidence type="ECO:0000256" key="4">
    <source>
        <dbReference type="ARBA" id="ARBA00023040"/>
    </source>
</evidence>
<evidence type="ECO:0000313" key="13">
    <source>
        <dbReference type="EMBL" id="CAF3650171.1"/>
    </source>
</evidence>
<evidence type="ECO:0000256" key="2">
    <source>
        <dbReference type="ARBA" id="ARBA00022692"/>
    </source>
</evidence>
<dbReference type="AlphaFoldDB" id="A0A814FYX1"/>
<dbReference type="Proteomes" id="UP000663868">
    <property type="component" value="Unassembled WGS sequence"/>
</dbReference>
<dbReference type="GO" id="GO:0004930">
    <property type="term" value="F:G protein-coupled receptor activity"/>
    <property type="evidence" value="ECO:0007669"/>
    <property type="project" value="UniProtKB-KW"/>
</dbReference>
<comment type="caution">
    <text evidence="10">The sequence shown here is derived from an EMBL/GenBank/DDBJ whole genome shotgun (WGS) entry which is preliminary data.</text>
</comment>
<comment type="subcellular location">
    <subcellularLocation>
        <location evidence="1">Membrane</location>
        <topology evidence="1">Multi-pass membrane protein</topology>
    </subcellularLocation>
</comment>
<feature type="transmembrane region" description="Helical" evidence="8">
    <location>
        <begin position="172"/>
        <end position="197"/>
    </location>
</feature>
<dbReference type="Proteomes" id="UP000663891">
    <property type="component" value="Unassembled WGS sequence"/>
</dbReference>
<evidence type="ECO:0000259" key="9">
    <source>
        <dbReference type="PROSITE" id="PS50262"/>
    </source>
</evidence>
<evidence type="ECO:0000313" key="14">
    <source>
        <dbReference type="EMBL" id="CAF3753771.1"/>
    </source>
</evidence>
<organism evidence="10 16">
    <name type="scientific">Adineta steineri</name>
    <dbReference type="NCBI Taxonomy" id="433720"/>
    <lineage>
        <taxon>Eukaryota</taxon>
        <taxon>Metazoa</taxon>
        <taxon>Spiralia</taxon>
        <taxon>Gnathifera</taxon>
        <taxon>Rotifera</taxon>
        <taxon>Eurotatoria</taxon>
        <taxon>Bdelloidea</taxon>
        <taxon>Adinetida</taxon>
        <taxon>Adinetidae</taxon>
        <taxon>Adineta</taxon>
    </lineage>
</organism>
<feature type="transmembrane region" description="Helical" evidence="8">
    <location>
        <begin position="52"/>
        <end position="74"/>
    </location>
</feature>
<sequence>MNTTLLITINETWFIPLDILLITCILIAIGLAIFFLFVIIFDKTCHTIPMLLVANSCLAQLLFASSLLSMSIFTLKNDFKQIQYQDSFCIFRAYMSYSLCTIQNCSYLVQSIYRYAAVVYPKHIFLRTVRTQFLFLSFSWIFAFIYPFEFLFSNEIIYNVDNQICQVPLRFSFSVIYLALCSYVIPIALIMFVYFILIRHVKEMRKNIMPVNILLRLKRELKMARRIVILIMILFISDFPYGLFAFISFFTTPPKYYLRIVFVFVNLSLPLVMICVFQFTDKLKASVMKLLKYRPNVIIPAIT</sequence>
<evidence type="ECO:0000256" key="8">
    <source>
        <dbReference type="SAM" id="Phobius"/>
    </source>
</evidence>
<dbReference type="EMBL" id="CAJOAY010001584">
    <property type="protein sequence ID" value="CAF3861882.1"/>
    <property type="molecule type" value="Genomic_DNA"/>
</dbReference>
<protein>
    <recommendedName>
        <fullName evidence="9">G-protein coupled receptors family 1 profile domain-containing protein</fullName>
    </recommendedName>
</protein>
<dbReference type="EMBL" id="CAJNON010000116">
    <property type="protein sequence ID" value="CAF0988835.1"/>
    <property type="molecule type" value="Genomic_DNA"/>
</dbReference>
<dbReference type="PROSITE" id="PS50262">
    <property type="entry name" value="G_PROTEIN_RECEP_F1_2"/>
    <property type="match status" value="1"/>
</dbReference>
<evidence type="ECO:0000256" key="6">
    <source>
        <dbReference type="ARBA" id="ARBA00023170"/>
    </source>
</evidence>
<dbReference type="Proteomes" id="UP000663844">
    <property type="component" value="Unassembled WGS sequence"/>
</dbReference>
<dbReference type="InterPro" id="IPR000276">
    <property type="entry name" value="GPCR_Rhodpsn"/>
</dbReference>
<feature type="transmembrane region" description="Helical" evidence="8">
    <location>
        <begin position="256"/>
        <end position="279"/>
    </location>
</feature>
<dbReference type="InterPro" id="IPR050125">
    <property type="entry name" value="GPCR_opsins"/>
</dbReference>
<evidence type="ECO:0000313" key="11">
    <source>
        <dbReference type="EMBL" id="CAF1032251.1"/>
    </source>
</evidence>
<dbReference type="Proteomes" id="UP000663845">
    <property type="component" value="Unassembled WGS sequence"/>
</dbReference>
<evidence type="ECO:0000313" key="12">
    <source>
        <dbReference type="EMBL" id="CAF1134024.1"/>
    </source>
</evidence>
<dbReference type="GO" id="GO:0016020">
    <property type="term" value="C:membrane"/>
    <property type="evidence" value="ECO:0007669"/>
    <property type="project" value="UniProtKB-SubCell"/>
</dbReference>
<keyword evidence="4" id="KW-0297">G-protein coupled receptor</keyword>
<keyword evidence="6" id="KW-0675">Receptor</keyword>
<dbReference type="InterPro" id="IPR017452">
    <property type="entry name" value="GPCR_Rhodpsn_7TM"/>
</dbReference>
<keyword evidence="3 8" id="KW-1133">Transmembrane helix</keyword>
<feature type="transmembrane region" description="Helical" evidence="8">
    <location>
        <begin position="20"/>
        <end position="40"/>
    </location>
</feature>
<dbReference type="OrthoDB" id="9997223at2759"/>
<accession>A0A814FYX1</accession>
<dbReference type="SUPFAM" id="SSF81321">
    <property type="entry name" value="Family A G protein-coupled receptor-like"/>
    <property type="match status" value="1"/>
</dbReference>
<evidence type="ECO:0000313" key="16">
    <source>
        <dbReference type="Proteomes" id="UP000663891"/>
    </source>
</evidence>
<name>A0A814FYX1_9BILA</name>
<evidence type="ECO:0000256" key="7">
    <source>
        <dbReference type="ARBA" id="ARBA00023224"/>
    </source>
</evidence>
<feature type="transmembrane region" description="Helical" evidence="8">
    <location>
        <begin position="133"/>
        <end position="152"/>
    </location>
</feature>
<feature type="transmembrane region" description="Helical" evidence="8">
    <location>
        <begin position="227"/>
        <end position="250"/>
    </location>
</feature>
<feature type="transmembrane region" description="Helical" evidence="8">
    <location>
        <begin position="94"/>
        <end position="113"/>
    </location>
</feature>